<dbReference type="EMBL" id="HG529511">
    <property type="protein sequence ID" value="CDI51595.1"/>
    <property type="molecule type" value="Genomic_DNA"/>
</dbReference>
<evidence type="ECO:0000313" key="2">
    <source>
        <dbReference type="EMBL" id="CDI51595.1"/>
    </source>
</evidence>
<sequence length="75" mass="7765">MSSSDTPAAKKAAGRLQHDQANLEGSHDLKKAGQTTFQHGQGIQDAAKATGASGFGEFAGAKDHVKDQVSDRNDA</sequence>
<protein>
    <submittedName>
        <fullName evidence="2">Uncharacterized protein</fullName>
    </submittedName>
</protein>
<organism evidence="2">
    <name type="scientific">Melanopsichium pennsylvanicum 4</name>
    <dbReference type="NCBI Taxonomy" id="1398559"/>
    <lineage>
        <taxon>Eukaryota</taxon>
        <taxon>Fungi</taxon>
        <taxon>Dikarya</taxon>
        <taxon>Basidiomycota</taxon>
        <taxon>Ustilaginomycotina</taxon>
        <taxon>Ustilaginomycetes</taxon>
        <taxon>Ustilaginales</taxon>
        <taxon>Ustilaginaceae</taxon>
        <taxon>Melanopsichium</taxon>
    </lineage>
</organism>
<proteinExistence type="predicted"/>
<feature type="region of interest" description="Disordered" evidence="1">
    <location>
        <begin position="1"/>
        <end position="75"/>
    </location>
</feature>
<feature type="compositionally biased region" description="Basic and acidic residues" evidence="1">
    <location>
        <begin position="60"/>
        <end position="75"/>
    </location>
</feature>
<evidence type="ECO:0000256" key="1">
    <source>
        <dbReference type="SAM" id="MobiDB-lite"/>
    </source>
</evidence>
<accession>A0A077QQK9</accession>
<name>A0A077QQK9_9BASI</name>
<dbReference type="AlphaFoldDB" id="A0A077QQK9"/>
<reference evidence="2" key="1">
    <citation type="journal article" date="2014" name="Genome Biol. Evol.">
        <title>Gene Loss Rather Than Gene Gain Is Associated with a Host Jump from Monocots to Dicots in the Smut Fungus Melanopsichium pennsylvanicum.</title>
        <authorList>
            <person name="Sharma R."/>
            <person name="Mishra B."/>
            <person name="Runge F."/>
            <person name="Thines M."/>
        </authorList>
    </citation>
    <scope>NUCLEOTIDE SEQUENCE</scope>
    <source>
        <strain evidence="2">4</strain>
    </source>
</reference>